<dbReference type="CDD" id="cd02440">
    <property type="entry name" value="AdoMet_MTases"/>
    <property type="match status" value="1"/>
</dbReference>
<accession>A0A2M9BIZ3</accession>
<sequence length="176" mass="19200">MPAGSRRSWGWHALADPFAAALVADADVRPGQLVVDLGAGDGAITRHLVDAGARVLAVEKHPRRAAALRERFDGSGVTVVPADLRDLRLPRRPFRVVANPPFSLTSASLRLLLAPGSALVGAHLVLQRQAARTIVERGVAVRRAGRWRFELGRTLPRRAFTPRPRVDTVVLVVRRR</sequence>
<dbReference type="PANTHER" id="PTHR11727:SF27">
    <property type="entry name" value="RIBOSOMAL RNA SMALL SUBUNIT METHYLTRANSFERASE, CHLOROPLASTIC"/>
    <property type="match status" value="1"/>
</dbReference>
<evidence type="ECO:0000256" key="1">
    <source>
        <dbReference type="ARBA" id="ARBA00022603"/>
    </source>
</evidence>
<dbReference type="OrthoDB" id="3616874at2"/>
<keyword evidence="2 5" id="KW-0808">Transferase</keyword>
<dbReference type="InterPro" id="IPR029063">
    <property type="entry name" value="SAM-dependent_MTases_sf"/>
</dbReference>
<evidence type="ECO:0000313" key="7">
    <source>
        <dbReference type="EMBL" id="PJJ57946.1"/>
    </source>
</evidence>
<feature type="domain" description="Ribosomal RNA adenine methylase transferase N-terminal" evidence="6">
    <location>
        <begin position="18"/>
        <end position="176"/>
    </location>
</feature>
<dbReference type="GO" id="GO:0003723">
    <property type="term" value="F:RNA binding"/>
    <property type="evidence" value="ECO:0007669"/>
    <property type="project" value="UniProtKB-UniRule"/>
</dbReference>
<evidence type="ECO:0000313" key="8">
    <source>
        <dbReference type="Proteomes" id="UP000230842"/>
    </source>
</evidence>
<feature type="binding site" evidence="5">
    <location>
        <position position="14"/>
    </location>
    <ligand>
        <name>S-adenosyl-L-methionine</name>
        <dbReference type="ChEBI" id="CHEBI:59789"/>
    </ligand>
</feature>
<keyword evidence="4 5" id="KW-0694">RNA-binding</keyword>
<dbReference type="PANTHER" id="PTHR11727">
    <property type="entry name" value="DIMETHYLADENOSINE TRANSFERASE"/>
    <property type="match status" value="1"/>
</dbReference>
<feature type="binding site" evidence="5">
    <location>
        <position position="99"/>
    </location>
    <ligand>
        <name>S-adenosyl-L-methionine</name>
        <dbReference type="ChEBI" id="CHEBI:59789"/>
    </ligand>
</feature>
<dbReference type="GO" id="GO:0000179">
    <property type="term" value="F:rRNA (adenine-N6,N6-)-dimethyltransferase activity"/>
    <property type="evidence" value="ECO:0007669"/>
    <property type="project" value="UniProtKB-UniRule"/>
</dbReference>
<evidence type="ECO:0000256" key="2">
    <source>
        <dbReference type="ARBA" id="ARBA00022679"/>
    </source>
</evidence>
<dbReference type="RefSeq" id="WP_100414807.1">
    <property type="nucleotide sequence ID" value="NZ_PGEZ01000001.1"/>
</dbReference>
<gene>
    <name evidence="7" type="ORF">CLV56_2187</name>
</gene>
<feature type="binding site" evidence="5">
    <location>
        <position position="59"/>
    </location>
    <ligand>
        <name>S-adenosyl-L-methionine</name>
        <dbReference type="ChEBI" id="CHEBI:59789"/>
    </ligand>
</feature>
<dbReference type="InterPro" id="IPR020598">
    <property type="entry name" value="rRNA_Ade_methylase_Trfase_N"/>
</dbReference>
<dbReference type="PROSITE" id="PS51689">
    <property type="entry name" value="SAM_RNA_A_N6_MT"/>
    <property type="match status" value="1"/>
</dbReference>
<evidence type="ECO:0000256" key="3">
    <source>
        <dbReference type="ARBA" id="ARBA00022691"/>
    </source>
</evidence>
<dbReference type="InterPro" id="IPR001737">
    <property type="entry name" value="KsgA/Erm"/>
</dbReference>
<dbReference type="EMBL" id="PGEZ01000001">
    <property type="protein sequence ID" value="PJJ57946.1"/>
    <property type="molecule type" value="Genomic_DNA"/>
</dbReference>
<dbReference type="Gene3D" id="3.40.50.150">
    <property type="entry name" value="Vaccinia Virus protein VP39"/>
    <property type="match status" value="1"/>
</dbReference>
<dbReference type="Proteomes" id="UP000230842">
    <property type="component" value="Unassembled WGS sequence"/>
</dbReference>
<dbReference type="SMART" id="SM00650">
    <property type="entry name" value="rADc"/>
    <property type="match status" value="1"/>
</dbReference>
<organism evidence="7 8">
    <name type="scientific">Mumia flava</name>
    <dbReference type="NCBI Taxonomy" id="1348852"/>
    <lineage>
        <taxon>Bacteria</taxon>
        <taxon>Bacillati</taxon>
        <taxon>Actinomycetota</taxon>
        <taxon>Actinomycetes</taxon>
        <taxon>Propionibacteriales</taxon>
        <taxon>Nocardioidaceae</taxon>
        <taxon>Mumia</taxon>
    </lineage>
</organism>
<keyword evidence="8" id="KW-1185">Reference proteome</keyword>
<feature type="binding site" evidence="5">
    <location>
        <position position="83"/>
    </location>
    <ligand>
        <name>S-adenosyl-L-methionine</name>
        <dbReference type="ChEBI" id="CHEBI:59789"/>
    </ligand>
</feature>
<evidence type="ECO:0000259" key="6">
    <source>
        <dbReference type="SMART" id="SM00650"/>
    </source>
</evidence>
<keyword evidence="3 5" id="KW-0949">S-adenosyl-L-methionine</keyword>
<reference evidence="7 8" key="1">
    <citation type="submission" date="2017-11" db="EMBL/GenBank/DDBJ databases">
        <title>Genomic Encyclopedia of Archaeal and Bacterial Type Strains, Phase II (KMG-II): From Individual Species to Whole Genera.</title>
        <authorList>
            <person name="Goeker M."/>
        </authorList>
    </citation>
    <scope>NUCLEOTIDE SEQUENCE [LARGE SCALE GENOMIC DNA]</scope>
    <source>
        <strain evidence="7 8">DSM 27763</strain>
    </source>
</reference>
<evidence type="ECO:0000256" key="4">
    <source>
        <dbReference type="ARBA" id="ARBA00022884"/>
    </source>
</evidence>
<dbReference type="AlphaFoldDB" id="A0A2M9BIZ3"/>
<keyword evidence="1 5" id="KW-0489">Methyltransferase</keyword>
<dbReference type="Pfam" id="PF00398">
    <property type="entry name" value="RrnaAD"/>
    <property type="match status" value="1"/>
</dbReference>
<feature type="binding site" evidence="5">
    <location>
        <position position="38"/>
    </location>
    <ligand>
        <name>S-adenosyl-L-methionine</name>
        <dbReference type="ChEBI" id="CHEBI:59789"/>
    </ligand>
</feature>
<dbReference type="SUPFAM" id="SSF53335">
    <property type="entry name" value="S-adenosyl-L-methionine-dependent methyltransferases"/>
    <property type="match status" value="1"/>
</dbReference>
<name>A0A2M9BIZ3_9ACTN</name>
<protein>
    <submittedName>
        <fullName evidence="7">23S rRNA (Adenine-N6)-dimethyltransferase</fullName>
    </submittedName>
</protein>
<comment type="caution">
    <text evidence="7">The sequence shown here is derived from an EMBL/GenBank/DDBJ whole genome shotgun (WGS) entry which is preliminary data.</text>
</comment>
<feature type="binding site" evidence="5">
    <location>
        <position position="12"/>
    </location>
    <ligand>
        <name>S-adenosyl-L-methionine</name>
        <dbReference type="ChEBI" id="CHEBI:59789"/>
    </ligand>
</feature>
<comment type="similarity">
    <text evidence="5">Belongs to the class I-like SAM-binding methyltransferase superfamily. rRNA adenine N(6)-methyltransferase family.</text>
</comment>
<evidence type="ECO:0000256" key="5">
    <source>
        <dbReference type="PROSITE-ProRule" id="PRU01026"/>
    </source>
</evidence>
<proteinExistence type="inferred from homology"/>